<accession>A0A643F7Y4</accession>
<dbReference type="GO" id="GO:0046872">
    <property type="term" value="F:metal ion binding"/>
    <property type="evidence" value="ECO:0007669"/>
    <property type="project" value="TreeGrafter"/>
</dbReference>
<dbReference type="EMBL" id="VZPB01000059">
    <property type="protein sequence ID" value="KAB0576306.1"/>
    <property type="molecule type" value="Genomic_DNA"/>
</dbReference>
<dbReference type="OrthoDB" id="3034217at2"/>
<organism evidence="4 5">
    <name type="scientific">Ideonella dechloratans</name>
    <dbReference type="NCBI Taxonomy" id="36863"/>
    <lineage>
        <taxon>Bacteria</taxon>
        <taxon>Pseudomonadati</taxon>
        <taxon>Pseudomonadota</taxon>
        <taxon>Betaproteobacteria</taxon>
        <taxon>Burkholderiales</taxon>
        <taxon>Sphaerotilaceae</taxon>
        <taxon>Ideonella</taxon>
    </lineage>
</organism>
<dbReference type="SMART" id="SM00880">
    <property type="entry name" value="CHAD"/>
    <property type="match status" value="1"/>
</dbReference>
<dbReference type="GO" id="GO:0050355">
    <property type="term" value="F:inorganic triphosphate phosphatase activity"/>
    <property type="evidence" value="ECO:0007669"/>
    <property type="project" value="InterPro"/>
</dbReference>
<dbReference type="Pfam" id="PF05235">
    <property type="entry name" value="CHAD"/>
    <property type="match status" value="1"/>
</dbReference>
<feature type="compositionally biased region" description="Gly residues" evidence="1">
    <location>
        <begin position="10"/>
        <end position="31"/>
    </location>
</feature>
<feature type="region of interest" description="Disordered" evidence="1">
    <location>
        <begin position="1"/>
        <end position="31"/>
    </location>
</feature>
<evidence type="ECO:0000313" key="5">
    <source>
        <dbReference type="Proteomes" id="UP000430120"/>
    </source>
</evidence>
<dbReference type="InterPro" id="IPR039013">
    <property type="entry name" value="YgiF"/>
</dbReference>
<dbReference type="PROSITE" id="PS51708">
    <property type="entry name" value="CHAD"/>
    <property type="match status" value="1"/>
</dbReference>
<protein>
    <submittedName>
        <fullName evidence="4">CYTH and CHAD domain-containing protein</fullName>
    </submittedName>
</protein>
<dbReference type="AlphaFoldDB" id="A0A643F7Y4"/>
<sequence>MLALGERRPGGPGRGLQRGPGGCGEGGVGLGKGHRPMIERCHRATPVPRAESAVVCSLCAKGLSVVEIELKFQVPAGAEAAVRRAVGTAQARQQRLRARYLDTPDHRLARSRAALRLRDEGAHWVQTFKAEGDNPMQRLEHEVELPGGEPPPDPDLARHANTPAAEALARALGMTVLAGDGRAQGLALHFETDIQRLSRVVRLPGGTRVELAFDVGVIRAGGREWPVCELEFELVQGEPADLLALAQRWVERHGLWLDVRSKAERGHLLAAGRWASPPARGAAPPLRNSQRPERALQALMRAALGQVLANAAVLADAGLPALDERDEYLRQCRIGLRRLRTVLRVLASPEATRLRADPAWEAALAEVFRRLGLQRDQDALAQGLLPALQAAGAPWTGALQTSAAEVDVGAELRDPGFTRLLIALLAFVQTPVSAPQEASAGPTLRRWMRAALAPLHKQVRRDAKAYATLDEAARHRLRKRIKRLRYLLEMSASLWPAKALARHLAALRQAQDALGSEHDQVLAQALFTGAAAQEPRAWWAVGWLQAARQTQVPQCAQALQALRRTDPAWD</sequence>
<dbReference type="CDD" id="cd07756">
    <property type="entry name" value="CYTH-like_Pase_CHAD"/>
    <property type="match status" value="1"/>
</dbReference>
<reference evidence="4 5" key="1">
    <citation type="submission" date="2019-09" db="EMBL/GenBank/DDBJ databases">
        <title>Draft genome sequences of 48 bacterial type strains from the CCUG.</title>
        <authorList>
            <person name="Tunovic T."/>
            <person name="Pineiro-Iglesias B."/>
            <person name="Unosson C."/>
            <person name="Inganas E."/>
            <person name="Ohlen M."/>
            <person name="Cardew S."/>
            <person name="Jensie-Markopoulos S."/>
            <person name="Salva-Serra F."/>
            <person name="Jaen-Luchoro D."/>
            <person name="Karlsson R."/>
            <person name="Svensson-Stadler L."/>
            <person name="Chun J."/>
            <person name="Moore E."/>
        </authorList>
    </citation>
    <scope>NUCLEOTIDE SEQUENCE [LARGE SCALE GENOMIC DNA]</scope>
    <source>
        <strain evidence="4 5">CCUG 30977</strain>
    </source>
</reference>
<dbReference type="SUPFAM" id="SSF55154">
    <property type="entry name" value="CYTH-like phosphatases"/>
    <property type="match status" value="1"/>
</dbReference>
<dbReference type="Gene3D" id="2.40.320.10">
    <property type="entry name" value="Hypothetical Protein Pfu-838710-001"/>
    <property type="match status" value="1"/>
</dbReference>
<name>A0A643F7Y4_IDEDE</name>
<feature type="domain" description="CHAD" evidence="3">
    <location>
        <begin position="293"/>
        <end position="570"/>
    </location>
</feature>
<dbReference type="InterPro" id="IPR033469">
    <property type="entry name" value="CYTH-like_dom_sf"/>
</dbReference>
<feature type="domain" description="CYTH" evidence="2">
    <location>
        <begin position="65"/>
        <end position="273"/>
    </location>
</feature>
<dbReference type="InterPro" id="IPR023577">
    <property type="entry name" value="CYTH_domain"/>
</dbReference>
<dbReference type="Pfam" id="PF01928">
    <property type="entry name" value="CYTH"/>
    <property type="match status" value="1"/>
</dbReference>
<evidence type="ECO:0000256" key="1">
    <source>
        <dbReference type="SAM" id="MobiDB-lite"/>
    </source>
</evidence>
<dbReference type="SMART" id="SM01118">
    <property type="entry name" value="CYTH"/>
    <property type="match status" value="1"/>
</dbReference>
<gene>
    <name evidence="4" type="ORF">F7Q92_18110</name>
</gene>
<comment type="caution">
    <text evidence="4">The sequence shown here is derived from an EMBL/GenBank/DDBJ whole genome shotgun (WGS) entry which is preliminary data.</text>
</comment>
<dbReference type="PROSITE" id="PS51707">
    <property type="entry name" value="CYTH"/>
    <property type="match status" value="1"/>
</dbReference>
<keyword evidence="5" id="KW-1185">Reference proteome</keyword>
<dbReference type="InterPro" id="IPR007899">
    <property type="entry name" value="CHAD_dom"/>
</dbReference>
<evidence type="ECO:0000259" key="2">
    <source>
        <dbReference type="PROSITE" id="PS51707"/>
    </source>
</evidence>
<evidence type="ECO:0000259" key="3">
    <source>
        <dbReference type="PROSITE" id="PS51708"/>
    </source>
</evidence>
<dbReference type="PANTHER" id="PTHR39569">
    <property type="entry name" value="INORGANIC TRIPHOSPHATASE"/>
    <property type="match status" value="1"/>
</dbReference>
<dbReference type="Proteomes" id="UP000430120">
    <property type="component" value="Unassembled WGS sequence"/>
</dbReference>
<proteinExistence type="predicted"/>
<dbReference type="PANTHER" id="PTHR39569:SF1">
    <property type="entry name" value="INORGANIC TRIPHOSPHATASE"/>
    <property type="match status" value="1"/>
</dbReference>
<dbReference type="InterPro" id="IPR038186">
    <property type="entry name" value="CHAD_dom_sf"/>
</dbReference>
<evidence type="ECO:0000313" key="4">
    <source>
        <dbReference type="EMBL" id="KAB0576306.1"/>
    </source>
</evidence>
<dbReference type="Gene3D" id="1.40.20.10">
    <property type="entry name" value="CHAD domain"/>
    <property type="match status" value="1"/>
</dbReference>